<dbReference type="CDD" id="cd02194">
    <property type="entry name" value="ThiL"/>
    <property type="match status" value="1"/>
</dbReference>
<evidence type="ECO:0000313" key="3">
    <source>
        <dbReference type="EMBL" id="SVA47195.1"/>
    </source>
</evidence>
<feature type="domain" description="PurM-like C-terminal" evidence="2">
    <location>
        <begin position="160"/>
        <end position="301"/>
    </location>
</feature>
<organism evidence="3">
    <name type="scientific">marine metagenome</name>
    <dbReference type="NCBI Taxonomy" id="408172"/>
    <lineage>
        <taxon>unclassified sequences</taxon>
        <taxon>metagenomes</taxon>
        <taxon>ecological metagenomes</taxon>
    </lineage>
</organism>
<protein>
    <recommendedName>
        <fullName evidence="4">PurM-like N-terminal domain-containing protein</fullName>
    </recommendedName>
</protein>
<dbReference type="PIRSF" id="PIRSF005303">
    <property type="entry name" value="Thiam_monoph_kin"/>
    <property type="match status" value="1"/>
</dbReference>
<dbReference type="SUPFAM" id="SSF55326">
    <property type="entry name" value="PurM N-terminal domain-like"/>
    <property type="match status" value="1"/>
</dbReference>
<dbReference type="Gene3D" id="3.90.650.10">
    <property type="entry name" value="PurM-like C-terminal domain"/>
    <property type="match status" value="1"/>
</dbReference>
<gene>
    <name evidence="3" type="ORF">METZ01_LOCUS100049</name>
</gene>
<dbReference type="PANTHER" id="PTHR30270:SF0">
    <property type="entry name" value="THIAMINE-MONOPHOSPHATE KINASE"/>
    <property type="match status" value="1"/>
</dbReference>
<dbReference type="SUPFAM" id="SSF56042">
    <property type="entry name" value="PurM C-terminal domain-like"/>
    <property type="match status" value="1"/>
</dbReference>
<dbReference type="HAMAP" id="MF_02128">
    <property type="entry name" value="TMP_kinase"/>
    <property type="match status" value="1"/>
</dbReference>
<dbReference type="PANTHER" id="PTHR30270">
    <property type="entry name" value="THIAMINE-MONOPHOSPHATE KINASE"/>
    <property type="match status" value="1"/>
</dbReference>
<dbReference type="Pfam" id="PF00586">
    <property type="entry name" value="AIRS"/>
    <property type="match status" value="1"/>
</dbReference>
<proteinExistence type="inferred from homology"/>
<accession>A0A381W3S0</accession>
<sequence length="317" mass="34332">MVKGVDPLNEHQLIQEYFSDVGSAYLAEQGIRVPVGDDAAVLSTPKGKESVISVDTSIGGVHFLDSMHASDIAYRSVSVALSDLAACGATPAWFTLALSLKKNDPKWLLDFKKGLEDISAELKIPLIGGDTTKGAHLSITVQVGGYVDAGKALTREGARIGEVIYVTGCIGAASSALDNLRKGNLTRPDKNRYLRPKIRFEVSSKLLDIASSAIDISDGLFQDLDHICKASKVGAVIIFEKIPTFSSNSLPLDEINRGDDYEILFTSDKSNREKIERLAKEVNVPIYEIGLITKGDKVSIFTQKGKFLKAPSGYQHF</sequence>
<evidence type="ECO:0000259" key="2">
    <source>
        <dbReference type="Pfam" id="PF02769"/>
    </source>
</evidence>
<dbReference type="GO" id="GO:0009030">
    <property type="term" value="F:thiamine-phosphate kinase activity"/>
    <property type="evidence" value="ECO:0007669"/>
    <property type="project" value="InterPro"/>
</dbReference>
<dbReference type="AlphaFoldDB" id="A0A381W3S0"/>
<dbReference type="InterPro" id="IPR036676">
    <property type="entry name" value="PurM-like_C_sf"/>
</dbReference>
<dbReference type="Gene3D" id="3.30.1330.10">
    <property type="entry name" value="PurM-like, N-terminal domain"/>
    <property type="match status" value="1"/>
</dbReference>
<name>A0A381W3S0_9ZZZZ</name>
<dbReference type="EMBL" id="UINC01010625">
    <property type="protein sequence ID" value="SVA47195.1"/>
    <property type="molecule type" value="Genomic_DNA"/>
</dbReference>
<dbReference type="InterPro" id="IPR006283">
    <property type="entry name" value="ThiL-like"/>
</dbReference>
<dbReference type="InterPro" id="IPR016188">
    <property type="entry name" value="PurM-like_N"/>
</dbReference>
<dbReference type="InterPro" id="IPR036921">
    <property type="entry name" value="PurM-like_N_sf"/>
</dbReference>
<dbReference type="Pfam" id="PF02769">
    <property type="entry name" value="AIRS_C"/>
    <property type="match status" value="1"/>
</dbReference>
<evidence type="ECO:0000259" key="1">
    <source>
        <dbReference type="Pfam" id="PF00586"/>
    </source>
</evidence>
<feature type="domain" description="PurM-like N-terminal" evidence="1">
    <location>
        <begin position="36"/>
        <end position="145"/>
    </location>
</feature>
<dbReference type="NCBIfam" id="TIGR01379">
    <property type="entry name" value="thiL"/>
    <property type="match status" value="1"/>
</dbReference>
<reference evidence="3" key="1">
    <citation type="submission" date="2018-05" db="EMBL/GenBank/DDBJ databases">
        <authorList>
            <person name="Lanie J.A."/>
            <person name="Ng W.-L."/>
            <person name="Kazmierczak K.M."/>
            <person name="Andrzejewski T.M."/>
            <person name="Davidsen T.M."/>
            <person name="Wayne K.J."/>
            <person name="Tettelin H."/>
            <person name="Glass J.I."/>
            <person name="Rusch D."/>
            <person name="Podicherti R."/>
            <person name="Tsui H.-C.T."/>
            <person name="Winkler M.E."/>
        </authorList>
    </citation>
    <scope>NUCLEOTIDE SEQUENCE</scope>
</reference>
<dbReference type="GO" id="GO:0009228">
    <property type="term" value="P:thiamine biosynthetic process"/>
    <property type="evidence" value="ECO:0007669"/>
    <property type="project" value="InterPro"/>
</dbReference>
<dbReference type="InterPro" id="IPR010918">
    <property type="entry name" value="PurM-like_C_dom"/>
</dbReference>
<evidence type="ECO:0008006" key="4">
    <source>
        <dbReference type="Google" id="ProtNLM"/>
    </source>
</evidence>